<evidence type="ECO:0000256" key="16">
    <source>
        <dbReference type="ARBA" id="ARBA00023128"/>
    </source>
</evidence>
<accession>A0A4Z2C8B7</accession>
<keyword evidence="19" id="KW-0539">Nucleus</keyword>
<dbReference type="PRINTS" id="PR00625">
    <property type="entry name" value="JDOMAIN"/>
</dbReference>
<evidence type="ECO:0000256" key="24">
    <source>
        <dbReference type="PROSITE-ProRule" id="PRU00546"/>
    </source>
</evidence>
<evidence type="ECO:0000256" key="22">
    <source>
        <dbReference type="ARBA" id="ARBA00040977"/>
    </source>
</evidence>
<dbReference type="InterPro" id="IPR008971">
    <property type="entry name" value="HSP40/DnaJ_pept-bd"/>
</dbReference>
<evidence type="ECO:0000256" key="9">
    <source>
        <dbReference type="ARBA" id="ARBA00022723"/>
    </source>
</evidence>
<dbReference type="SUPFAM" id="SSF49493">
    <property type="entry name" value="HSP40/DnaJ peptide-binding domain"/>
    <property type="match status" value="2"/>
</dbReference>
<dbReference type="InterPro" id="IPR044713">
    <property type="entry name" value="DNJA1/2-like"/>
</dbReference>
<dbReference type="InterPro" id="IPR036410">
    <property type="entry name" value="HSP_DnaJ_Cys-rich_dom_sf"/>
</dbReference>
<evidence type="ECO:0000256" key="17">
    <source>
        <dbReference type="ARBA" id="ARBA00023136"/>
    </source>
</evidence>
<keyword evidence="18" id="KW-0143">Chaperone</keyword>
<evidence type="ECO:0000256" key="21">
    <source>
        <dbReference type="ARBA" id="ARBA00023289"/>
    </source>
</evidence>
<dbReference type="CDD" id="cd06257">
    <property type="entry name" value="DnaJ"/>
    <property type="match status" value="1"/>
</dbReference>
<sequence>MVHETAYYDILGVKPNATSEELKKAYRKLALKYHPDKNPNEGEKFKHISQAYEVLSDPKKRDLYDQGGEQAIKEGGSGGGSSPMDIFNMFFGGGGRMQRERKGKNVVHQLSVSLEEMYKGSTRRLGLQKNVICEKCEGYGGKKGALEKCSTCKGKGVQIRVQQIGPGMIQQIQSMCSDCQGQGEKFSSKDRCKNCNGNKVERQKKILEVHIDKGMKDGQKITFQGEGDQEPGLEPGDVIIILDQKEHSVFQRQGDDLIMKMNLKLVEALCGLKKTVETLDNRLLVISTQPGEVIKHGDIKCVENEGMPVLQRTL</sequence>
<evidence type="ECO:0000256" key="3">
    <source>
        <dbReference type="ARBA" id="ARBA00004173"/>
    </source>
</evidence>
<evidence type="ECO:0000256" key="15">
    <source>
        <dbReference type="ARBA" id="ARBA00022990"/>
    </source>
</evidence>
<evidence type="ECO:0000256" key="2">
    <source>
        <dbReference type="ARBA" id="ARBA00004144"/>
    </source>
</evidence>
<dbReference type="FunFam" id="1.10.287.110:FF:000014">
    <property type="entry name" value="dnaJ homolog subfamily A member 1"/>
    <property type="match status" value="1"/>
</dbReference>
<keyword evidence="6" id="KW-0488">Methylation</keyword>
<feature type="zinc finger region" description="CR-type" evidence="24">
    <location>
        <begin position="120"/>
        <end position="204"/>
    </location>
</feature>
<dbReference type="Gene3D" id="2.60.260.20">
    <property type="entry name" value="Urease metallochaperone UreE, N-terminal domain"/>
    <property type="match status" value="2"/>
</dbReference>
<keyword evidence="13 24" id="KW-0862">Zinc</keyword>
<dbReference type="Pfam" id="PF00226">
    <property type="entry name" value="DnaJ"/>
    <property type="match status" value="1"/>
</dbReference>
<evidence type="ECO:0000256" key="4">
    <source>
        <dbReference type="ARBA" id="ARBA00004556"/>
    </source>
</evidence>
<dbReference type="CDD" id="cd10719">
    <property type="entry name" value="DnaJ_zf"/>
    <property type="match status" value="1"/>
</dbReference>
<evidence type="ECO:0000256" key="13">
    <source>
        <dbReference type="ARBA" id="ARBA00022833"/>
    </source>
</evidence>
<evidence type="ECO:0000256" key="19">
    <source>
        <dbReference type="ARBA" id="ARBA00023242"/>
    </source>
</evidence>
<dbReference type="GO" id="GO:0048471">
    <property type="term" value="C:perinuclear region of cytoplasm"/>
    <property type="evidence" value="ECO:0007669"/>
    <property type="project" value="UniProtKB-SubCell"/>
</dbReference>
<evidence type="ECO:0000256" key="11">
    <source>
        <dbReference type="ARBA" id="ARBA00022771"/>
    </source>
</evidence>
<evidence type="ECO:0000259" key="25">
    <source>
        <dbReference type="PROSITE" id="PS50076"/>
    </source>
</evidence>
<dbReference type="InterPro" id="IPR036869">
    <property type="entry name" value="J_dom_sf"/>
</dbReference>
<comment type="subunit">
    <text evidence="23">Identified in a complex with HSPA1B and BAX. Interacts with RNF207.</text>
</comment>
<evidence type="ECO:0000256" key="7">
    <source>
        <dbReference type="ARBA" id="ARBA00022490"/>
    </source>
</evidence>
<dbReference type="Gene3D" id="1.10.287.110">
    <property type="entry name" value="DnaJ domain"/>
    <property type="match status" value="1"/>
</dbReference>
<dbReference type="GO" id="GO:0005634">
    <property type="term" value="C:nucleus"/>
    <property type="evidence" value="ECO:0007669"/>
    <property type="project" value="UniProtKB-SubCell"/>
</dbReference>
<dbReference type="GO" id="GO:0006457">
    <property type="term" value="P:protein folding"/>
    <property type="evidence" value="ECO:0007669"/>
    <property type="project" value="InterPro"/>
</dbReference>
<evidence type="ECO:0000256" key="23">
    <source>
        <dbReference type="ARBA" id="ARBA00046752"/>
    </source>
</evidence>
<dbReference type="GO" id="GO:0005739">
    <property type="term" value="C:mitochondrion"/>
    <property type="evidence" value="ECO:0007669"/>
    <property type="project" value="UniProtKB-SubCell"/>
</dbReference>
<evidence type="ECO:0000256" key="6">
    <source>
        <dbReference type="ARBA" id="ARBA00022481"/>
    </source>
</evidence>
<reference evidence="27 28" key="1">
    <citation type="submission" date="2019-04" db="EMBL/GenBank/DDBJ databases">
        <title>The sequence and de novo assembly of Takifugu bimaculatus genome using PacBio and Hi-C technologies.</title>
        <authorList>
            <person name="Xu P."/>
            <person name="Liu B."/>
            <person name="Zhou Z."/>
        </authorList>
    </citation>
    <scope>NUCLEOTIDE SEQUENCE [LARGE SCALE GENOMIC DNA]</scope>
    <source>
        <strain evidence="27">TB-2018</strain>
        <tissue evidence="27">Muscle</tissue>
    </source>
</reference>
<dbReference type="Pfam" id="PF00684">
    <property type="entry name" value="DnaJ_CXXCXGXG"/>
    <property type="match status" value="1"/>
</dbReference>
<dbReference type="GO" id="GO:0008270">
    <property type="term" value="F:zinc ion binding"/>
    <property type="evidence" value="ECO:0007669"/>
    <property type="project" value="UniProtKB-KW"/>
</dbReference>
<evidence type="ECO:0000256" key="10">
    <source>
        <dbReference type="ARBA" id="ARBA00022737"/>
    </source>
</evidence>
<evidence type="ECO:0000313" key="28">
    <source>
        <dbReference type="Proteomes" id="UP000516260"/>
    </source>
</evidence>
<evidence type="ECO:0000256" key="14">
    <source>
        <dbReference type="ARBA" id="ARBA00022848"/>
    </source>
</evidence>
<keyword evidence="17" id="KW-0472">Membrane</keyword>
<dbReference type="InterPro" id="IPR002939">
    <property type="entry name" value="DnaJ_C"/>
</dbReference>
<gene>
    <name evidence="27" type="ORF">fugu_011719</name>
</gene>
<evidence type="ECO:0000256" key="18">
    <source>
        <dbReference type="ARBA" id="ARBA00023186"/>
    </source>
</evidence>
<keyword evidence="7" id="KW-0963">Cytoplasm</keyword>
<keyword evidence="20" id="KW-0449">Lipoprotein</keyword>
<evidence type="ECO:0000256" key="8">
    <source>
        <dbReference type="ARBA" id="ARBA00022553"/>
    </source>
</evidence>
<dbReference type="FunFam" id="2.60.260.20:FF:000003">
    <property type="entry name" value="DnaJ subfamily A member 2"/>
    <property type="match status" value="1"/>
</dbReference>
<dbReference type="PANTHER" id="PTHR43888">
    <property type="entry name" value="DNAJ-LIKE-2, ISOFORM A-RELATED"/>
    <property type="match status" value="1"/>
</dbReference>
<dbReference type="SUPFAM" id="SSF57938">
    <property type="entry name" value="DnaJ/Hsp40 cysteine-rich domain"/>
    <property type="match status" value="1"/>
</dbReference>
<dbReference type="GO" id="GO:0016020">
    <property type="term" value="C:membrane"/>
    <property type="evidence" value="ECO:0007669"/>
    <property type="project" value="UniProtKB-SubCell"/>
</dbReference>
<feature type="domain" description="J" evidence="25">
    <location>
        <begin position="6"/>
        <end position="68"/>
    </location>
</feature>
<dbReference type="InterPro" id="IPR001305">
    <property type="entry name" value="HSP_DnaJ_Cys-rich_dom"/>
</dbReference>
<dbReference type="InterPro" id="IPR018253">
    <property type="entry name" value="DnaJ_domain_CS"/>
</dbReference>
<feature type="domain" description="CR-type" evidence="26">
    <location>
        <begin position="120"/>
        <end position="204"/>
    </location>
</feature>
<keyword evidence="28" id="KW-1185">Reference proteome</keyword>
<proteinExistence type="predicted"/>
<dbReference type="PROSITE" id="PS00636">
    <property type="entry name" value="DNAJ_1"/>
    <property type="match status" value="1"/>
</dbReference>
<evidence type="ECO:0000256" key="20">
    <source>
        <dbReference type="ARBA" id="ARBA00023288"/>
    </source>
</evidence>
<dbReference type="EMBL" id="SWLE01000004">
    <property type="protein sequence ID" value="TNN00473.1"/>
    <property type="molecule type" value="Genomic_DNA"/>
</dbReference>
<keyword evidence="14" id="KW-0492">Microsome</keyword>
<keyword evidence="8" id="KW-0597">Phosphoprotein</keyword>
<keyword evidence="15" id="KW-0007">Acetylation</keyword>
<dbReference type="SUPFAM" id="SSF46565">
    <property type="entry name" value="Chaperone J-domain"/>
    <property type="match status" value="1"/>
</dbReference>
<dbReference type="CDD" id="cd10747">
    <property type="entry name" value="DnaJ_C"/>
    <property type="match status" value="1"/>
</dbReference>
<comment type="caution">
    <text evidence="27">The sequence shown here is derived from an EMBL/GenBank/DDBJ whole genome shotgun (WGS) entry which is preliminary data.</text>
</comment>
<keyword evidence="16" id="KW-0496">Mitochondrion</keyword>
<dbReference type="Gene3D" id="2.10.230.10">
    <property type="entry name" value="Heat shock protein DnaJ, cysteine-rich domain"/>
    <property type="match status" value="1"/>
</dbReference>
<dbReference type="SMART" id="SM00271">
    <property type="entry name" value="DnaJ"/>
    <property type="match status" value="1"/>
</dbReference>
<keyword evidence="11 24" id="KW-0863">Zinc-finger</keyword>
<evidence type="ECO:0000256" key="1">
    <source>
        <dbReference type="ARBA" id="ARBA00004123"/>
    </source>
</evidence>
<dbReference type="PROSITE" id="PS50076">
    <property type="entry name" value="DNAJ_2"/>
    <property type="match status" value="1"/>
</dbReference>
<dbReference type="GO" id="GO:0030544">
    <property type="term" value="F:Hsp70 protein binding"/>
    <property type="evidence" value="ECO:0007669"/>
    <property type="project" value="InterPro"/>
</dbReference>
<organism evidence="27 28">
    <name type="scientific">Takifugu bimaculatus</name>
    <dbReference type="NCBI Taxonomy" id="433685"/>
    <lineage>
        <taxon>Eukaryota</taxon>
        <taxon>Metazoa</taxon>
        <taxon>Chordata</taxon>
        <taxon>Craniata</taxon>
        <taxon>Vertebrata</taxon>
        <taxon>Euteleostomi</taxon>
        <taxon>Actinopterygii</taxon>
        <taxon>Neopterygii</taxon>
        <taxon>Teleostei</taxon>
        <taxon>Neoteleostei</taxon>
        <taxon>Acanthomorphata</taxon>
        <taxon>Eupercaria</taxon>
        <taxon>Tetraodontiformes</taxon>
        <taxon>Tetradontoidea</taxon>
        <taxon>Tetraodontidae</taxon>
        <taxon>Takifugu</taxon>
    </lineage>
</organism>
<evidence type="ECO:0000256" key="12">
    <source>
        <dbReference type="ARBA" id="ARBA00022824"/>
    </source>
</evidence>
<keyword evidence="12" id="KW-0256">Endoplasmic reticulum</keyword>
<evidence type="ECO:0000259" key="26">
    <source>
        <dbReference type="PROSITE" id="PS51188"/>
    </source>
</evidence>
<protein>
    <recommendedName>
        <fullName evidence="22">DnaJ homolog subfamily A member 1</fullName>
    </recommendedName>
</protein>
<dbReference type="PROSITE" id="PS51188">
    <property type="entry name" value="ZF_CR"/>
    <property type="match status" value="1"/>
</dbReference>
<keyword evidence="21" id="KW-0636">Prenylation</keyword>
<evidence type="ECO:0000313" key="27">
    <source>
        <dbReference type="EMBL" id="TNN00473.1"/>
    </source>
</evidence>
<comment type="subcellular location">
    <subcellularLocation>
        <location evidence="4">Cytoplasm</location>
        <location evidence="4">Perinuclear region</location>
    </subcellularLocation>
    <subcellularLocation>
        <location evidence="5">Membrane</location>
        <topology evidence="5">Lipid-anchor</topology>
    </subcellularLocation>
    <subcellularLocation>
        <location evidence="2">Microsome</location>
    </subcellularLocation>
    <subcellularLocation>
        <location evidence="3">Mitochondrion</location>
    </subcellularLocation>
    <subcellularLocation>
        <location evidence="1">Nucleus</location>
    </subcellularLocation>
</comment>
<dbReference type="FunFam" id="2.60.260.20:FF:000068">
    <property type="entry name" value="Chaperone protein dnaJ 3"/>
    <property type="match status" value="1"/>
</dbReference>
<dbReference type="Pfam" id="PF01556">
    <property type="entry name" value="DnaJ_C"/>
    <property type="match status" value="1"/>
</dbReference>
<keyword evidence="9 24" id="KW-0479">Metal-binding</keyword>
<name>A0A4Z2C8B7_9TELE</name>
<dbReference type="GO" id="GO:0051082">
    <property type="term" value="F:unfolded protein binding"/>
    <property type="evidence" value="ECO:0007669"/>
    <property type="project" value="InterPro"/>
</dbReference>
<dbReference type="AlphaFoldDB" id="A0A4Z2C8B7"/>
<dbReference type="FunFam" id="2.10.230.10:FF:000005">
    <property type="entry name" value="DnaJ homolog subfamily A member 1"/>
    <property type="match status" value="1"/>
</dbReference>
<dbReference type="InterPro" id="IPR001623">
    <property type="entry name" value="DnaJ_domain"/>
</dbReference>
<keyword evidence="10" id="KW-0677">Repeat</keyword>
<evidence type="ECO:0000256" key="5">
    <source>
        <dbReference type="ARBA" id="ARBA00004635"/>
    </source>
</evidence>
<dbReference type="Proteomes" id="UP000516260">
    <property type="component" value="Chromosome 12"/>
</dbReference>